<dbReference type="GO" id="GO:0004376">
    <property type="term" value="F:GPI mannosyltransferase activity"/>
    <property type="evidence" value="ECO:0007669"/>
    <property type="project" value="InterPro"/>
</dbReference>
<dbReference type="UniPathway" id="UPA00196"/>
<sequence length="376" mass="43962">MLKKIVILFFFSRILLIVFSIFAAFLYPIREGYLGKEIDPNAPYQIWIWANFDGRHFLHIVQEGYKDFNFAFFPLYPFLISLTSRLFSLPSIISGLIVSYSFSIAMIIVLYKIIRLDYKDNVSLVAIFLLSIFPVSYYFQAVYSESVFIFFLVSSFYLARKKNFFLSGVFAALCTLTRFSGIALIPALVTEWVFQNENLLKNYKIFLKKLLTQGIFYPFIGFTGIGIYMLYLKIAFNDPFLFYKSFSAWSREELTFLPVVIYRYFRIFLTVDKNLQVYWIAVLEFVVAMGSLIASLFVWKKVRPSYAILMISIILMGSTSGSFIGTPRYILHSFPLFIWLSLLSCKNRQIFYFLVFVFLVLSFIFTAMFTRGYFVS</sequence>
<evidence type="ECO:0000313" key="13">
    <source>
        <dbReference type="Proteomes" id="UP000176404"/>
    </source>
</evidence>
<evidence type="ECO:0000256" key="6">
    <source>
        <dbReference type="ARBA" id="ARBA00022692"/>
    </source>
</evidence>
<evidence type="ECO:0000256" key="9">
    <source>
        <dbReference type="ARBA" id="ARBA00023136"/>
    </source>
</evidence>
<keyword evidence="3" id="KW-0337">GPI-anchor biosynthesis</keyword>
<keyword evidence="8 10" id="KW-1133">Transmembrane helix</keyword>
<feature type="transmembrane region" description="Helical" evidence="10">
    <location>
        <begin position="306"/>
        <end position="330"/>
    </location>
</feature>
<comment type="pathway">
    <text evidence="2">Glycolipid biosynthesis; glycosylphosphatidylinositol-anchor biosynthesis.</text>
</comment>
<dbReference type="InterPro" id="IPR007315">
    <property type="entry name" value="PIG-V/Gpi18"/>
</dbReference>
<organism evidence="12 13">
    <name type="scientific">Candidatus Woesebacteria bacterium RIFCSPLOWO2_01_FULL_39_10b</name>
    <dbReference type="NCBI Taxonomy" id="1802517"/>
    <lineage>
        <taxon>Bacteria</taxon>
        <taxon>Candidatus Woeseibacteriota</taxon>
    </lineage>
</organism>
<name>A0A1F8B6A9_9BACT</name>
<dbReference type="STRING" id="1802517.A2892_02270"/>
<keyword evidence="5" id="KW-0808">Transferase</keyword>
<proteinExistence type="predicted"/>
<keyword evidence="7" id="KW-0256">Endoplasmic reticulum</keyword>
<keyword evidence="6 10" id="KW-0812">Transmembrane</keyword>
<reference evidence="12 13" key="1">
    <citation type="journal article" date="2016" name="Nat. Commun.">
        <title>Thousands of microbial genomes shed light on interconnected biogeochemical processes in an aquifer system.</title>
        <authorList>
            <person name="Anantharaman K."/>
            <person name="Brown C.T."/>
            <person name="Hug L.A."/>
            <person name="Sharon I."/>
            <person name="Castelle C.J."/>
            <person name="Probst A.J."/>
            <person name="Thomas B.C."/>
            <person name="Singh A."/>
            <person name="Wilkins M.J."/>
            <person name="Karaoz U."/>
            <person name="Brodie E.L."/>
            <person name="Williams K.H."/>
            <person name="Hubbard S.S."/>
            <person name="Banfield J.F."/>
        </authorList>
    </citation>
    <scope>NUCLEOTIDE SEQUENCE [LARGE SCALE GENOMIC DNA]</scope>
</reference>
<dbReference type="PANTHER" id="PTHR12468">
    <property type="entry name" value="GPI MANNOSYLTRANSFERASE 2"/>
    <property type="match status" value="1"/>
</dbReference>
<dbReference type="Pfam" id="PF13231">
    <property type="entry name" value="PMT_2"/>
    <property type="match status" value="1"/>
</dbReference>
<evidence type="ECO:0000259" key="11">
    <source>
        <dbReference type="Pfam" id="PF13231"/>
    </source>
</evidence>
<comment type="subcellular location">
    <subcellularLocation>
        <location evidence="1">Endoplasmic reticulum membrane</location>
        <topology evidence="1">Multi-pass membrane protein</topology>
    </subcellularLocation>
</comment>
<dbReference type="GO" id="GO:0006506">
    <property type="term" value="P:GPI anchor biosynthetic process"/>
    <property type="evidence" value="ECO:0007669"/>
    <property type="project" value="UniProtKB-UniPathway"/>
</dbReference>
<feature type="transmembrane region" description="Helical" evidence="10">
    <location>
        <begin position="93"/>
        <end position="114"/>
    </location>
</feature>
<protein>
    <recommendedName>
        <fullName evidence="11">Glycosyltransferase RgtA/B/C/D-like domain-containing protein</fullName>
    </recommendedName>
</protein>
<evidence type="ECO:0000256" key="7">
    <source>
        <dbReference type="ARBA" id="ARBA00022824"/>
    </source>
</evidence>
<feature type="transmembrane region" description="Helical" evidence="10">
    <location>
        <begin position="214"/>
        <end position="232"/>
    </location>
</feature>
<keyword evidence="4" id="KW-0328">Glycosyltransferase</keyword>
<feature type="transmembrane region" description="Helical" evidence="10">
    <location>
        <begin position="121"/>
        <end position="137"/>
    </location>
</feature>
<feature type="transmembrane region" description="Helical" evidence="10">
    <location>
        <begin position="6"/>
        <end position="27"/>
    </location>
</feature>
<evidence type="ECO:0000256" key="5">
    <source>
        <dbReference type="ARBA" id="ARBA00022679"/>
    </source>
</evidence>
<evidence type="ECO:0000256" key="3">
    <source>
        <dbReference type="ARBA" id="ARBA00022502"/>
    </source>
</evidence>
<dbReference type="PANTHER" id="PTHR12468:SF2">
    <property type="entry name" value="GPI MANNOSYLTRANSFERASE 2"/>
    <property type="match status" value="1"/>
</dbReference>
<feature type="domain" description="Glycosyltransferase RgtA/B/C/D-like" evidence="11">
    <location>
        <begin position="74"/>
        <end position="219"/>
    </location>
</feature>
<dbReference type="Proteomes" id="UP000176404">
    <property type="component" value="Unassembled WGS sequence"/>
</dbReference>
<evidence type="ECO:0000313" key="12">
    <source>
        <dbReference type="EMBL" id="OGM59450.1"/>
    </source>
</evidence>
<accession>A0A1F8B6A9</accession>
<evidence type="ECO:0000256" key="2">
    <source>
        <dbReference type="ARBA" id="ARBA00004687"/>
    </source>
</evidence>
<comment type="caution">
    <text evidence="12">The sequence shown here is derived from an EMBL/GenBank/DDBJ whole genome shotgun (WGS) entry which is preliminary data.</text>
</comment>
<gene>
    <name evidence="12" type="ORF">A2892_02270</name>
</gene>
<evidence type="ECO:0000256" key="1">
    <source>
        <dbReference type="ARBA" id="ARBA00004477"/>
    </source>
</evidence>
<feature type="transmembrane region" description="Helical" evidence="10">
    <location>
        <begin position="350"/>
        <end position="370"/>
    </location>
</feature>
<evidence type="ECO:0000256" key="8">
    <source>
        <dbReference type="ARBA" id="ARBA00022989"/>
    </source>
</evidence>
<dbReference type="AlphaFoldDB" id="A0A1F8B6A9"/>
<feature type="transmembrane region" description="Helical" evidence="10">
    <location>
        <begin position="277"/>
        <end position="299"/>
    </location>
</feature>
<dbReference type="EMBL" id="MGHD01000019">
    <property type="protein sequence ID" value="OGM59450.1"/>
    <property type="molecule type" value="Genomic_DNA"/>
</dbReference>
<dbReference type="GO" id="GO:0031501">
    <property type="term" value="C:mannosyltransferase complex"/>
    <property type="evidence" value="ECO:0007669"/>
    <property type="project" value="TreeGrafter"/>
</dbReference>
<dbReference type="GO" id="GO:0000009">
    <property type="term" value="F:alpha-1,6-mannosyltransferase activity"/>
    <property type="evidence" value="ECO:0007669"/>
    <property type="project" value="InterPro"/>
</dbReference>
<dbReference type="InterPro" id="IPR038731">
    <property type="entry name" value="RgtA/B/C-like"/>
</dbReference>
<evidence type="ECO:0000256" key="4">
    <source>
        <dbReference type="ARBA" id="ARBA00022676"/>
    </source>
</evidence>
<feature type="transmembrane region" description="Helical" evidence="10">
    <location>
        <begin position="166"/>
        <end position="194"/>
    </location>
</feature>
<keyword evidence="9 10" id="KW-0472">Membrane</keyword>
<evidence type="ECO:0000256" key="10">
    <source>
        <dbReference type="SAM" id="Phobius"/>
    </source>
</evidence>
<dbReference type="GO" id="GO:0016020">
    <property type="term" value="C:membrane"/>
    <property type="evidence" value="ECO:0007669"/>
    <property type="project" value="GOC"/>
</dbReference>